<dbReference type="PANTHER" id="PTHR42695:SF5">
    <property type="entry name" value="GLUTAMINE AMIDOTRANSFERASE YLR126C-RELATED"/>
    <property type="match status" value="1"/>
</dbReference>
<dbReference type="RefSeq" id="WP_185059838.1">
    <property type="nucleotide sequence ID" value="NZ_BAABJP010000037.1"/>
</dbReference>
<keyword evidence="3" id="KW-1185">Reference proteome</keyword>
<dbReference type="InterPro" id="IPR044992">
    <property type="entry name" value="ChyE-like"/>
</dbReference>
<dbReference type="EMBL" id="BAABJP010000037">
    <property type="protein sequence ID" value="GAA5167287.1"/>
    <property type="molecule type" value="Genomic_DNA"/>
</dbReference>
<dbReference type="SUPFAM" id="SSF52317">
    <property type="entry name" value="Class I glutamine amidotransferase-like"/>
    <property type="match status" value="1"/>
</dbReference>
<sequence>MRVLFVQHQDDCPPGLVGDRLTELGARIDVVDPRRPLPDPTGFDLIVPLGSDDSVADETVGYLGAEAELLDGAVRADVPVFGICFGAQLLCRVLGGSVAPARNGPEIDWMRVAVANGATTVESGPWLVWHEDVMTPPAGSAELARSEVCTQAFSVGRHLGVQFHPEATLDVAWAWARGYRLSLDKIGRDPEEMLGRMAADADGARRRVATLVDRVLSHAGLTR</sequence>
<evidence type="ECO:0000313" key="2">
    <source>
        <dbReference type="EMBL" id="GAA5167287.1"/>
    </source>
</evidence>
<dbReference type="Pfam" id="PF00117">
    <property type="entry name" value="GATase"/>
    <property type="match status" value="1"/>
</dbReference>
<dbReference type="Gene3D" id="3.40.50.880">
    <property type="match status" value="1"/>
</dbReference>
<dbReference type="PANTHER" id="PTHR42695">
    <property type="entry name" value="GLUTAMINE AMIDOTRANSFERASE YLR126C-RELATED"/>
    <property type="match status" value="1"/>
</dbReference>
<comment type="caution">
    <text evidence="2">The sequence shown here is derived from an EMBL/GenBank/DDBJ whole genome shotgun (WGS) entry which is preliminary data.</text>
</comment>
<gene>
    <name evidence="2" type="ORF">GCM10023321_59800</name>
</gene>
<dbReference type="PROSITE" id="PS51273">
    <property type="entry name" value="GATASE_TYPE_1"/>
    <property type="match status" value="1"/>
</dbReference>
<keyword evidence="2" id="KW-0315">Glutamine amidotransferase</keyword>
<proteinExistence type="predicted"/>
<dbReference type="Proteomes" id="UP001428817">
    <property type="component" value="Unassembled WGS sequence"/>
</dbReference>
<reference evidence="3" key="1">
    <citation type="journal article" date="2019" name="Int. J. Syst. Evol. Microbiol.">
        <title>The Global Catalogue of Microorganisms (GCM) 10K type strain sequencing project: providing services to taxonomists for standard genome sequencing and annotation.</title>
        <authorList>
            <consortium name="The Broad Institute Genomics Platform"/>
            <consortium name="The Broad Institute Genome Sequencing Center for Infectious Disease"/>
            <person name="Wu L."/>
            <person name="Ma J."/>
        </authorList>
    </citation>
    <scope>NUCLEOTIDE SEQUENCE [LARGE SCALE GENOMIC DNA]</scope>
    <source>
        <strain evidence="3">JCM 18303</strain>
    </source>
</reference>
<protein>
    <submittedName>
        <fullName evidence="2">Type 1 glutamine amidotransferase</fullName>
    </submittedName>
</protein>
<dbReference type="InterPro" id="IPR017926">
    <property type="entry name" value="GATASE"/>
</dbReference>
<accession>A0ABP9QTT7</accession>
<evidence type="ECO:0000313" key="3">
    <source>
        <dbReference type="Proteomes" id="UP001428817"/>
    </source>
</evidence>
<dbReference type="InterPro" id="IPR029062">
    <property type="entry name" value="Class_I_gatase-like"/>
</dbReference>
<name>A0ABP9QTT7_9PSEU</name>
<evidence type="ECO:0000259" key="1">
    <source>
        <dbReference type="Pfam" id="PF00117"/>
    </source>
</evidence>
<feature type="domain" description="Glutamine amidotransferase" evidence="1">
    <location>
        <begin position="20"/>
        <end position="169"/>
    </location>
</feature>
<organism evidence="2 3">
    <name type="scientific">Pseudonocardia eucalypti</name>
    <dbReference type="NCBI Taxonomy" id="648755"/>
    <lineage>
        <taxon>Bacteria</taxon>
        <taxon>Bacillati</taxon>
        <taxon>Actinomycetota</taxon>
        <taxon>Actinomycetes</taxon>
        <taxon>Pseudonocardiales</taxon>
        <taxon>Pseudonocardiaceae</taxon>
        <taxon>Pseudonocardia</taxon>
    </lineage>
</organism>
<dbReference type="CDD" id="cd01741">
    <property type="entry name" value="GATase1_1"/>
    <property type="match status" value="1"/>
</dbReference>